<dbReference type="AlphaFoldDB" id="A0A318ZNZ1"/>
<proteinExistence type="predicted"/>
<feature type="chain" id="PRO_5016324247" description="Secreted protein" evidence="1">
    <location>
        <begin position="17"/>
        <end position="88"/>
    </location>
</feature>
<dbReference type="RefSeq" id="XP_025435323.1">
    <property type="nucleotide sequence ID" value="XM_025580081.1"/>
</dbReference>
<keyword evidence="3" id="KW-1185">Reference proteome</keyword>
<dbReference type="EMBL" id="KZ821219">
    <property type="protein sequence ID" value="PYH49341.1"/>
    <property type="molecule type" value="Genomic_DNA"/>
</dbReference>
<dbReference type="Proteomes" id="UP000248349">
    <property type="component" value="Unassembled WGS sequence"/>
</dbReference>
<sequence length="88" mass="9814">MVQSLLGIVALLYVYSVPQSDWGWRDMGDRVQMSLSGFHTSYLHTIIHSTIGPGTTASTLRQRLHRHSVKAHGKTLGVARRAQNCAHF</sequence>
<keyword evidence="1" id="KW-0732">Signal</keyword>
<evidence type="ECO:0000256" key="1">
    <source>
        <dbReference type="SAM" id="SignalP"/>
    </source>
</evidence>
<reference evidence="2 3" key="1">
    <citation type="submission" date="2016-12" db="EMBL/GenBank/DDBJ databases">
        <title>The genomes of Aspergillus section Nigri reveals drivers in fungal speciation.</title>
        <authorList>
            <consortium name="DOE Joint Genome Institute"/>
            <person name="Vesth T.C."/>
            <person name="Nybo J."/>
            <person name="Theobald S."/>
            <person name="Brandl J."/>
            <person name="Frisvad J.C."/>
            <person name="Nielsen K.F."/>
            <person name="Lyhne E.K."/>
            <person name="Kogle M.E."/>
            <person name="Kuo A."/>
            <person name="Riley R."/>
            <person name="Clum A."/>
            <person name="Nolan M."/>
            <person name="Lipzen A."/>
            <person name="Salamov A."/>
            <person name="Henrissat B."/>
            <person name="Wiebenga A."/>
            <person name="De Vries R.P."/>
            <person name="Grigoriev I.V."/>
            <person name="Mortensen U.H."/>
            <person name="Andersen M.R."/>
            <person name="Baker S.E."/>
        </authorList>
    </citation>
    <scope>NUCLEOTIDE SEQUENCE [LARGE SCALE GENOMIC DNA]</scope>
    <source>
        <strain evidence="2 3">JOP 1030-1</strain>
    </source>
</reference>
<feature type="signal peptide" evidence="1">
    <location>
        <begin position="1"/>
        <end position="16"/>
    </location>
</feature>
<evidence type="ECO:0000313" key="3">
    <source>
        <dbReference type="Proteomes" id="UP000248349"/>
    </source>
</evidence>
<name>A0A318ZNZ1_9EURO</name>
<gene>
    <name evidence="2" type="ORF">BP01DRAFT_75769</name>
</gene>
<evidence type="ECO:0000313" key="2">
    <source>
        <dbReference type="EMBL" id="PYH49341.1"/>
    </source>
</evidence>
<accession>A0A318ZNZ1</accession>
<dbReference type="GeneID" id="37081310"/>
<protein>
    <recommendedName>
        <fullName evidence="4">Secreted protein</fullName>
    </recommendedName>
</protein>
<evidence type="ECO:0008006" key="4">
    <source>
        <dbReference type="Google" id="ProtNLM"/>
    </source>
</evidence>
<organism evidence="2 3">
    <name type="scientific">Aspergillus saccharolyticus JOP 1030-1</name>
    <dbReference type="NCBI Taxonomy" id="1450539"/>
    <lineage>
        <taxon>Eukaryota</taxon>
        <taxon>Fungi</taxon>
        <taxon>Dikarya</taxon>
        <taxon>Ascomycota</taxon>
        <taxon>Pezizomycotina</taxon>
        <taxon>Eurotiomycetes</taxon>
        <taxon>Eurotiomycetidae</taxon>
        <taxon>Eurotiales</taxon>
        <taxon>Aspergillaceae</taxon>
        <taxon>Aspergillus</taxon>
        <taxon>Aspergillus subgen. Circumdati</taxon>
    </lineage>
</organism>